<sequence>MSKYLRLTVLSDQRNVELMLPESVPVGELMPEVLKLTHPQSPPNPRELTLTPVGGRSLSTSQTLSDASIVDGAQIRLDRRDQAIHAPIVYDLADTTGQLTSDSAATWTIRRGRLTTIALLTMLLTVLVTGLQGQLEPDLARNIGLGISAGLLALMAGLGQELVKCDLELVIPSALIFALTQWNYRDGITSAWFESCLWFGLLVLCLAVTHRAMHTIVIAVTSMVFFGLLWWAGITWIDDLGYRGMSLATATVIIIGILPRFALILSGLTSIDDHLAASERPQRVRISRAVSQAHEGLSTAVLVCCLSFVTGLYLLRELRDNGWAIGLGLVLLALIGLRARTMPQVIERTAMIATLLLGLVYYAWLFRNDVPGWLTMVLLIATIVIVVAVRLLQLPPHIAAWLRIAARRAEMLLAITIFPLLIGTFGIYGQLVNVF</sequence>
<dbReference type="AlphaFoldDB" id="A0AAJ6ALP1"/>
<evidence type="ECO:0000313" key="4">
    <source>
        <dbReference type="Proteomes" id="UP001224674"/>
    </source>
</evidence>
<feature type="transmembrane region" description="Helical" evidence="1">
    <location>
        <begin position="321"/>
        <end position="337"/>
    </location>
</feature>
<dbReference type="InterPro" id="IPR024962">
    <property type="entry name" value="YukD-like"/>
</dbReference>
<dbReference type="EMBL" id="CP122566">
    <property type="protein sequence ID" value="WGH94397.1"/>
    <property type="molecule type" value="Genomic_DNA"/>
</dbReference>
<dbReference type="Proteomes" id="UP001224674">
    <property type="component" value="Chromosome"/>
</dbReference>
<dbReference type="InterPro" id="IPR044049">
    <property type="entry name" value="EccD_transm"/>
</dbReference>
<keyword evidence="4" id="KW-1185">Reference proteome</keyword>
<feature type="transmembrane region" description="Helical" evidence="1">
    <location>
        <begin position="372"/>
        <end position="392"/>
    </location>
</feature>
<dbReference type="Gene3D" id="3.10.20.90">
    <property type="entry name" value="Phosphatidylinositol 3-kinase Catalytic Subunit, Chain A, domain 1"/>
    <property type="match status" value="1"/>
</dbReference>
<dbReference type="Pfam" id="PF19053">
    <property type="entry name" value="EccD"/>
    <property type="match status" value="1"/>
</dbReference>
<reference evidence="3 4" key="1">
    <citation type="submission" date="2023-03" db="EMBL/GenBank/DDBJ databases">
        <title>Complete genome sequences of several Auritidibacter ignavus strains isolated from ear infections.</title>
        <authorList>
            <person name="Baehr T."/>
            <person name="Baumhoegger A.M."/>
        </authorList>
    </citation>
    <scope>NUCLEOTIDE SEQUENCE [LARGE SCALE GENOMIC DNA]</scope>
    <source>
        <strain evidence="3 4">BABAE-6</strain>
    </source>
</reference>
<keyword evidence="1" id="KW-0472">Membrane</keyword>
<feature type="transmembrane region" description="Helical" evidence="1">
    <location>
        <begin position="349"/>
        <end position="366"/>
    </location>
</feature>
<feature type="transmembrane region" description="Helical" evidence="1">
    <location>
        <begin position="190"/>
        <end position="209"/>
    </location>
</feature>
<feature type="transmembrane region" description="Helical" evidence="1">
    <location>
        <begin position="216"/>
        <end position="237"/>
    </location>
</feature>
<dbReference type="Pfam" id="PF08817">
    <property type="entry name" value="YukD"/>
    <property type="match status" value="1"/>
</dbReference>
<proteinExistence type="predicted"/>
<name>A0AAJ6ALP1_9MICC</name>
<protein>
    <submittedName>
        <fullName evidence="3">EsaB/YukD family protein</fullName>
    </submittedName>
</protein>
<evidence type="ECO:0000259" key="2">
    <source>
        <dbReference type="Pfam" id="PF19053"/>
    </source>
</evidence>
<keyword evidence="1" id="KW-1133">Transmembrane helix</keyword>
<organism evidence="3 4">
    <name type="scientific">Auritidibacter ignavus</name>
    <dbReference type="NCBI Taxonomy" id="678932"/>
    <lineage>
        <taxon>Bacteria</taxon>
        <taxon>Bacillati</taxon>
        <taxon>Actinomycetota</taxon>
        <taxon>Actinomycetes</taxon>
        <taxon>Micrococcales</taxon>
        <taxon>Micrococcaceae</taxon>
        <taxon>Auritidibacter</taxon>
    </lineage>
</organism>
<keyword evidence="1" id="KW-0812">Transmembrane</keyword>
<accession>A0AAJ6ALP1</accession>
<feature type="transmembrane region" description="Helical" evidence="1">
    <location>
        <begin position="412"/>
        <end position="431"/>
    </location>
</feature>
<feature type="transmembrane region" description="Helical" evidence="1">
    <location>
        <begin position="249"/>
        <end position="271"/>
    </location>
</feature>
<feature type="domain" description="EccD-like transmembrane" evidence="2">
    <location>
        <begin position="197"/>
        <end position="431"/>
    </location>
</feature>
<feature type="transmembrane region" description="Helical" evidence="1">
    <location>
        <begin position="292"/>
        <end position="315"/>
    </location>
</feature>
<evidence type="ECO:0000313" key="3">
    <source>
        <dbReference type="EMBL" id="WGH94397.1"/>
    </source>
</evidence>
<feature type="transmembrane region" description="Helical" evidence="1">
    <location>
        <begin position="114"/>
        <end position="133"/>
    </location>
</feature>
<gene>
    <name evidence="3" type="ORF">QDX21_06355</name>
</gene>
<evidence type="ECO:0000256" key="1">
    <source>
        <dbReference type="SAM" id="Phobius"/>
    </source>
</evidence>
<dbReference type="RefSeq" id="WP_279675402.1">
    <property type="nucleotide sequence ID" value="NZ_CP122566.1"/>
</dbReference>